<evidence type="ECO:0000259" key="2">
    <source>
        <dbReference type="PROSITE" id="PS50878"/>
    </source>
</evidence>
<feature type="transmembrane region" description="Helical" evidence="1">
    <location>
        <begin position="162"/>
        <end position="183"/>
    </location>
</feature>
<feature type="domain" description="Reverse transcriptase" evidence="2">
    <location>
        <begin position="1"/>
        <end position="141"/>
    </location>
</feature>
<sequence>MCKWITSFLADRSIKVVVDGACSDYKPINAGVPQGSVLGPLLFILYSNDLPEYAEQNLTLFADDSTITVPCKNINTYEYDINNSLKTIMKWLSHNNLKINLSKTKVIHFSQRKHDNSKLIIQYNNYNIAEVESTRFFGLEIDEKLNWKSHIRTLCKNISKSAYALGILYSIICTDGLLTAYYVTVETYLRYGVIFWGNSCDCCLSVCSD</sequence>
<dbReference type="PROSITE" id="PS50878">
    <property type="entry name" value="RT_POL"/>
    <property type="match status" value="1"/>
</dbReference>
<dbReference type="AlphaFoldDB" id="A0AAV1KVL5"/>
<proteinExistence type="predicted"/>
<comment type="caution">
    <text evidence="3">The sequence shown here is derived from an EMBL/GenBank/DDBJ whole genome shotgun (WGS) entry which is preliminary data.</text>
</comment>
<organism evidence="3 4">
    <name type="scientific">Parnassius mnemosyne</name>
    <name type="common">clouded apollo</name>
    <dbReference type="NCBI Taxonomy" id="213953"/>
    <lineage>
        <taxon>Eukaryota</taxon>
        <taxon>Metazoa</taxon>
        <taxon>Ecdysozoa</taxon>
        <taxon>Arthropoda</taxon>
        <taxon>Hexapoda</taxon>
        <taxon>Insecta</taxon>
        <taxon>Pterygota</taxon>
        <taxon>Neoptera</taxon>
        <taxon>Endopterygota</taxon>
        <taxon>Lepidoptera</taxon>
        <taxon>Glossata</taxon>
        <taxon>Ditrysia</taxon>
        <taxon>Papilionoidea</taxon>
        <taxon>Papilionidae</taxon>
        <taxon>Parnassiinae</taxon>
        <taxon>Parnassini</taxon>
        <taxon>Parnassius</taxon>
        <taxon>Driopa</taxon>
    </lineage>
</organism>
<dbReference type="EMBL" id="CAVLGL010000080">
    <property type="protein sequence ID" value="CAK1585812.1"/>
    <property type="molecule type" value="Genomic_DNA"/>
</dbReference>
<keyword evidence="1" id="KW-0472">Membrane</keyword>
<keyword evidence="1" id="KW-1133">Transmembrane helix</keyword>
<reference evidence="3 4" key="1">
    <citation type="submission" date="2023-11" db="EMBL/GenBank/DDBJ databases">
        <authorList>
            <person name="Hedman E."/>
            <person name="Englund M."/>
            <person name="Stromberg M."/>
            <person name="Nyberg Akerstrom W."/>
            <person name="Nylinder S."/>
            <person name="Jareborg N."/>
            <person name="Kallberg Y."/>
            <person name="Kronander E."/>
        </authorList>
    </citation>
    <scope>NUCLEOTIDE SEQUENCE [LARGE SCALE GENOMIC DNA]</scope>
</reference>
<keyword evidence="4" id="KW-1185">Reference proteome</keyword>
<accession>A0AAV1KVL5</accession>
<evidence type="ECO:0000313" key="4">
    <source>
        <dbReference type="Proteomes" id="UP001314205"/>
    </source>
</evidence>
<dbReference type="Proteomes" id="UP001314205">
    <property type="component" value="Unassembled WGS sequence"/>
</dbReference>
<keyword evidence="1" id="KW-0812">Transmembrane</keyword>
<evidence type="ECO:0000256" key="1">
    <source>
        <dbReference type="SAM" id="Phobius"/>
    </source>
</evidence>
<dbReference type="Pfam" id="PF00078">
    <property type="entry name" value="RVT_1"/>
    <property type="match status" value="1"/>
</dbReference>
<dbReference type="InterPro" id="IPR000477">
    <property type="entry name" value="RT_dom"/>
</dbReference>
<protein>
    <recommendedName>
        <fullName evidence="2">Reverse transcriptase domain-containing protein</fullName>
    </recommendedName>
</protein>
<name>A0AAV1KVL5_9NEOP</name>
<dbReference type="PANTHER" id="PTHR33332">
    <property type="entry name" value="REVERSE TRANSCRIPTASE DOMAIN-CONTAINING PROTEIN"/>
    <property type="match status" value="1"/>
</dbReference>
<evidence type="ECO:0000313" key="3">
    <source>
        <dbReference type="EMBL" id="CAK1585812.1"/>
    </source>
</evidence>
<gene>
    <name evidence="3" type="ORF">PARMNEM_LOCUS6845</name>
</gene>